<sequence length="64" mass="7103">MVKTVYVEREVPAAAKVQCAPPVPLPDRRLNEPETQTYWGKDRTALRTCEARRAAAVSGVIHAQ</sequence>
<protein>
    <submittedName>
        <fullName evidence="1">Uncharacterized protein</fullName>
    </submittedName>
</protein>
<reference evidence="1 2" key="1">
    <citation type="submission" date="2019-12" db="EMBL/GenBank/DDBJ databases">
        <title>Whole-genome sequencing of Allorhizobium vitis.</title>
        <authorList>
            <person name="Gan H.M."/>
            <person name="Szegedi E."/>
            <person name="Burr T."/>
            <person name="Savka M.A."/>
        </authorList>
    </citation>
    <scope>NUCLEOTIDE SEQUENCE [LARGE SCALE GENOMIC DNA]</scope>
    <source>
        <strain evidence="1 2">CG516</strain>
    </source>
</reference>
<dbReference type="AlphaFoldDB" id="A0A6L6VC77"/>
<dbReference type="RefSeq" id="WP_234893560.1">
    <property type="nucleotide sequence ID" value="NZ_WPHN01000001.1"/>
</dbReference>
<dbReference type="Proteomes" id="UP000477951">
    <property type="component" value="Unassembled WGS sequence"/>
</dbReference>
<dbReference type="EMBL" id="WPHR01000007">
    <property type="protein sequence ID" value="MUZ73354.1"/>
    <property type="molecule type" value="Genomic_DNA"/>
</dbReference>
<organism evidence="1 2">
    <name type="scientific">Agrobacterium vitis</name>
    <name type="common">Rhizobium vitis</name>
    <dbReference type="NCBI Taxonomy" id="373"/>
    <lineage>
        <taxon>Bacteria</taxon>
        <taxon>Pseudomonadati</taxon>
        <taxon>Pseudomonadota</taxon>
        <taxon>Alphaproteobacteria</taxon>
        <taxon>Hyphomicrobiales</taxon>
        <taxon>Rhizobiaceae</taxon>
        <taxon>Rhizobium/Agrobacterium group</taxon>
        <taxon>Agrobacterium</taxon>
    </lineage>
</organism>
<evidence type="ECO:0000313" key="1">
    <source>
        <dbReference type="EMBL" id="MUZ73354.1"/>
    </source>
</evidence>
<gene>
    <name evidence="1" type="ORF">GOZ90_11740</name>
</gene>
<proteinExistence type="predicted"/>
<accession>A0A6L6VC77</accession>
<evidence type="ECO:0000313" key="2">
    <source>
        <dbReference type="Proteomes" id="UP000477951"/>
    </source>
</evidence>
<name>A0A6L6VC77_AGRVI</name>
<comment type="caution">
    <text evidence="1">The sequence shown here is derived from an EMBL/GenBank/DDBJ whole genome shotgun (WGS) entry which is preliminary data.</text>
</comment>